<dbReference type="PROSITE" id="PS00107">
    <property type="entry name" value="PROTEIN_KINASE_ATP"/>
    <property type="match status" value="1"/>
</dbReference>
<keyword evidence="5" id="KW-0597">Phosphoprotein</keyword>
<comment type="catalytic activity">
    <reaction evidence="11">
        <text>L-seryl-[protein] + ATP = O-phospho-L-seryl-[protein] + ADP + H(+)</text>
        <dbReference type="Rhea" id="RHEA:17989"/>
        <dbReference type="Rhea" id="RHEA-COMP:9863"/>
        <dbReference type="Rhea" id="RHEA-COMP:11604"/>
        <dbReference type="ChEBI" id="CHEBI:15378"/>
        <dbReference type="ChEBI" id="CHEBI:29999"/>
        <dbReference type="ChEBI" id="CHEBI:30616"/>
        <dbReference type="ChEBI" id="CHEBI:83421"/>
        <dbReference type="ChEBI" id="CHEBI:456216"/>
        <dbReference type="EC" id="2.7.11.1"/>
    </reaction>
</comment>
<comment type="catalytic activity">
    <reaction evidence="10">
        <text>L-threonyl-[protein] + ATP = O-phospho-L-threonyl-[protein] + ADP + H(+)</text>
        <dbReference type="Rhea" id="RHEA:46608"/>
        <dbReference type="Rhea" id="RHEA-COMP:11060"/>
        <dbReference type="Rhea" id="RHEA-COMP:11605"/>
        <dbReference type="ChEBI" id="CHEBI:15378"/>
        <dbReference type="ChEBI" id="CHEBI:30013"/>
        <dbReference type="ChEBI" id="CHEBI:30616"/>
        <dbReference type="ChEBI" id="CHEBI:61977"/>
        <dbReference type="ChEBI" id="CHEBI:456216"/>
        <dbReference type="EC" id="2.7.11.1"/>
    </reaction>
</comment>
<name>A0AAF0UVL8_SOLVR</name>
<dbReference type="PROSITE" id="PS00109">
    <property type="entry name" value="PROTEIN_KINASE_TYR"/>
    <property type="match status" value="1"/>
</dbReference>
<comment type="subunit">
    <text evidence="12">Interacts with ARAC5 and ARAC10.</text>
</comment>
<evidence type="ECO:0000256" key="10">
    <source>
        <dbReference type="ARBA" id="ARBA00047899"/>
    </source>
</evidence>
<dbReference type="EC" id="2.7.11.1" evidence="2"/>
<dbReference type="FunFam" id="1.10.510.10:FF:000335">
    <property type="entry name" value="receptor-like cytosolic serine/threonine-protein kinase RBK2"/>
    <property type="match status" value="1"/>
</dbReference>
<dbReference type="InterPro" id="IPR017441">
    <property type="entry name" value="Protein_kinase_ATP_BS"/>
</dbReference>
<dbReference type="InterPro" id="IPR011009">
    <property type="entry name" value="Kinase-like_dom_sf"/>
</dbReference>
<evidence type="ECO:0000313" key="16">
    <source>
        <dbReference type="EMBL" id="WMV53262.1"/>
    </source>
</evidence>
<evidence type="ECO:0000256" key="6">
    <source>
        <dbReference type="ARBA" id="ARBA00022679"/>
    </source>
</evidence>
<evidence type="ECO:0000256" key="3">
    <source>
        <dbReference type="ARBA" id="ARBA00022490"/>
    </source>
</evidence>
<accession>A0AAF0UVL8</accession>
<feature type="binding site" evidence="13">
    <location>
        <position position="211"/>
    </location>
    <ligand>
        <name>ATP</name>
        <dbReference type="ChEBI" id="CHEBI:30616"/>
    </ligand>
</feature>
<evidence type="ECO:0000256" key="5">
    <source>
        <dbReference type="ARBA" id="ARBA00022553"/>
    </source>
</evidence>
<keyword evidence="6" id="KW-0808">Transferase</keyword>
<gene>
    <name evidence="16" type="ORF">MTR67_046647</name>
</gene>
<protein>
    <recommendedName>
        <fullName evidence="2">non-specific serine/threonine protein kinase</fullName>
        <ecNumber evidence="2">2.7.11.1</ecNumber>
    </recommendedName>
</protein>
<feature type="region of interest" description="Disordered" evidence="14">
    <location>
        <begin position="1"/>
        <end position="103"/>
    </location>
</feature>
<keyword evidence="7 13" id="KW-0547">Nucleotide-binding</keyword>
<keyword evidence="17" id="KW-1185">Reference proteome</keyword>
<sequence length="527" mass="58929">MEGESVVQIPKNGGKEEIKTQEVEKEQEEVEITISSGEKNENKDNDQLSPRAVLEIRISGTSDSDNSSISSGERSRSFGSSPSPVGEKPAVSDGGGGEETGQGLRFKNLFDQMKRKSIRRLSAIPLLIGYENLLAKKNIKRKLLSRIRSAEEETIDCHDFVVPKPSWRNFSLDELAQATDNFSPDNLIGKGGHAEVYKGHLQDGQVVAVKKITKKEKNDEDRVGDFLSELGIIAHINNTNAAKLIGFSVDGGLHLVLQYLHHGSLASVLHGAVFLSHLILIFLYNALLLGHVSSNEEFNVDSREECLEWKIRYKVAVGVAEGLRYLHCDCQRRIIHRDITASNILLTEDYEPQISDFGLAKWLPEKWVHHIVSPIEGTFGYMAPEYFMHGIVHEKTDVFAFGVLLLELITGRRAVDSSRQSLVMSAKPLLEQNNIKELADPRLGDAYDVVEMKRAMFTASTCIHHLPNMRPNMIRAVQLLKGENLPIDMKQKSTGGRALMLDACDLEDYSSTTYLKDLNRHMQLVME</sequence>
<dbReference type="InterPro" id="IPR000719">
    <property type="entry name" value="Prot_kinase_dom"/>
</dbReference>
<keyword evidence="3" id="KW-0963">Cytoplasm</keyword>
<evidence type="ECO:0000313" key="17">
    <source>
        <dbReference type="Proteomes" id="UP001234989"/>
    </source>
</evidence>
<evidence type="ECO:0000256" key="2">
    <source>
        <dbReference type="ARBA" id="ARBA00012513"/>
    </source>
</evidence>
<keyword evidence="4" id="KW-0723">Serine/threonine-protein kinase</keyword>
<dbReference type="Proteomes" id="UP001234989">
    <property type="component" value="Chromosome 11"/>
</dbReference>
<feature type="compositionally biased region" description="Low complexity" evidence="14">
    <location>
        <begin position="57"/>
        <end position="83"/>
    </location>
</feature>
<dbReference type="GO" id="GO:0005524">
    <property type="term" value="F:ATP binding"/>
    <property type="evidence" value="ECO:0007669"/>
    <property type="project" value="UniProtKB-UniRule"/>
</dbReference>
<evidence type="ECO:0000256" key="1">
    <source>
        <dbReference type="ARBA" id="ARBA00004496"/>
    </source>
</evidence>
<dbReference type="GO" id="GO:0051020">
    <property type="term" value="F:GTPase binding"/>
    <property type="evidence" value="ECO:0007669"/>
    <property type="project" value="UniProtKB-ARBA"/>
</dbReference>
<evidence type="ECO:0000256" key="9">
    <source>
        <dbReference type="ARBA" id="ARBA00022840"/>
    </source>
</evidence>
<evidence type="ECO:0000256" key="4">
    <source>
        <dbReference type="ARBA" id="ARBA00022527"/>
    </source>
</evidence>
<dbReference type="Gene3D" id="1.10.510.10">
    <property type="entry name" value="Transferase(Phosphotransferase) domain 1"/>
    <property type="match status" value="1"/>
</dbReference>
<evidence type="ECO:0000256" key="8">
    <source>
        <dbReference type="ARBA" id="ARBA00022777"/>
    </source>
</evidence>
<evidence type="ECO:0000256" key="14">
    <source>
        <dbReference type="SAM" id="MobiDB-lite"/>
    </source>
</evidence>
<keyword evidence="9 13" id="KW-0067">ATP-binding</keyword>
<dbReference type="FunFam" id="3.30.200.20:FF:000558">
    <property type="entry name" value="Receptor-like cytosolic serine/threonine-protein kinase RBK1"/>
    <property type="match status" value="1"/>
</dbReference>
<keyword evidence="8" id="KW-0418">Kinase</keyword>
<dbReference type="PROSITE" id="PS50011">
    <property type="entry name" value="PROTEIN_KINASE_DOM"/>
    <property type="match status" value="1"/>
</dbReference>
<dbReference type="PANTHER" id="PTHR47987">
    <property type="entry name" value="OS08G0249100 PROTEIN"/>
    <property type="match status" value="1"/>
</dbReference>
<dbReference type="GO" id="GO:0005737">
    <property type="term" value="C:cytoplasm"/>
    <property type="evidence" value="ECO:0007669"/>
    <property type="project" value="UniProtKB-SubCell"/>
</dbReference>
<evidence type="ECO:0000256" key="13">
    <source>
        <dbReference type="PROSITE-ProRule" id="PRU10141"/>
    </source>
</evidence>
<dbReference type="InterPro" id="IPR001245">
    <property type="entry name" value="Ser-Thr/Tyr_kinase_cat_dom"/>
</dbReference>
<evidence type="ECO:0000256" key="11">
    <source>
        <dbReference type="ARBA" id="ARBA00048679"/>
    </source>
</evidence>
<dbReference type="GO" id="GO:0004674">
    <property type="term" value="F:protein serine/threonine kinase activity"/>
    <property type="evidence" value="ECO:0007669"/>
    <property type="project" value="UniProtKB-KW"/>
</dbReference>
<dbReference type="PANTHER" id="PTHR47987:SF7">
    <property type="entry name" value="PROTEIN KINASE SUPERFAMILY PROTEIN"/>
    <property type="match status" value="1"/>
</dbReference>
<reference evidence="16" key="1">
    <citation type="submission" date="2023-08" db="EMBL/GenBank/DDBJ databases">
        <title>A de novo genome assembly of Solanum verrucosum Schlechtendal, a Mexican diploid species geographically isolated from the other diploid A-genome species in potato relatives.</title>
        <authorList>
            <person name="Hosaka K."/>
        </authorList>
    </citation>
    <scope>NUCLEOTIDE SEQUENCE</scope>
    <source>
        <tissue evidence="16">Young leaves</tissue>
    </source>
</reference>
<dbReference type="EMBL" id="CP133622">
    <property type="protein sequence ID" value="WMV53262.1"/>
    <property type="molecule type" value="Genomic_DNA"/>
</dbReference>
<dbReference type="Pfam" id="PF07714">
    <property type="entry name" value="PK_Tyr_Ser-Thr"/>
    <property type="match status" value="1"/>
</dbReference>
<evidence type="ECO:0000259" key="15">
    <source>
        <dbReference type="PROSITE" id="PS50011"/>
    </source>
</evidence>
<evidence type="ECO:0000256" key="12">
    <source>
        <dbReference type="ARBA" id="ARBA00063228"/>
    </source>
</evidence>
<dbReference type="InterPro" id="IPR046958">
    <property type="entry name" value="RBK1/2/STUNTED"/>
</dbReference>
<dbReference type="InterPro" id="IPR008266">
    <property type="entry name" value="Tyr_kinase_AS"/>
</dbReference>
<dbReference type="AlphaFoldDB" id="A0AAF0UVL8"/>
<organism evidence="16 17">
    <name type="scientific">Solanum verrucosum</name>
    <dbReference type="NCBI Taxonomy" id="315347"/>
    <lineage>
        <taxon>Eukaryota</taxon>
        <taxon>Viridiplantae</taxon>
        <taxon>Streptophyta</taxon>
        <taxon>Embryophyta</taxon>
        <taxon>Tracheophyta</taxon>
        <taxon>Spermatophyta</taxon>
        <taxon>Magnoliopsida</taxon>
        <taxon>eudicotyledons</taxon>
        <taxon>Gunneridae</taxon>
        <taxon>Pentapetalae</taxon>
        <taxon>asterids</taxon>
        <taxon>lamiids</taxon>
        <taxon>Solanales</taxon>
        <taxon>Solanaceae</taxon>
        <taxon>Solanoideae</taxon>
        <taxon>Solaneae</taxon>
        <taxon>Solanum</taxon>
    </lineage>
</organism>
<dbReference type="SUPFAM" id="SSF56112">
    <property type="entry name" value="Protein kinase-like (PK-like)"/>
    <property type="match status" value="1"/>
</dbReference>
<evidence type="ECO:0000256" key="7">
    <source>
        <dbReference type="ARBA" id="ARBA00022741"/>
    </source>
</evidence>
<dbReference type="Gene3D" id="3.30.200.20">
    <property type="entry name" value="Phosphorylase Kinase, domain 1"/>
    <property type="match status" value="1"/>
</dbReference>
<comment type="subcellular location">
    <subcellularLocation>
        <location evidence="1">Cytoplasm</location>
    </subcellularLocation>
</comment>
<feature type="compositionally biased region" description="Basic and acidic residues" evidence="14">
    <location>
        <begin position="13"/>
        <end position="24"/>
    </location>
</feature>
<proteinExistence type="predicted"/>
<feature type="domain" description="Protein kinase" evidence="15">
    <location>
        <begin position="182"/>
        <end position="485"/>
    </location>
</feature>